<reference evidence="2" key="3">
    <citation type="submission" date="2018-07" db="EMBL/GenBank/DDBJ databases">
        <title>WGS assembly of Glycine max.</title>
        <authorList>
            <person name="Schmutz J."/>
            <person name="Cannon S."/>
            <person name="Schlueter J."/>
            <person name="Ma J."/>
            <person name="Mitros T."/>
            <person name="Nelson W."/>
            <person name="Hyten D."/>
            <person name="Song Q."/>
            <person name="Thelen J."/>
            <person name="Cheng J."/>
            <person name="Xu D."/>
            <person name="Hellsten U."/>
            <person name="May G."/>
            <person name="Yu Y."/>
            <person name="Sakurai T."/>
            <person name="Umezawa T."/>
            <person name="Bhattacharyya M."/>
            <person name="Sandhu D."/>
            <person name="Valliyodan B."/>
            <person name="Lindquist E."/>
            <person name="Peto M."/>
            <person name="Grant D."/>
            <person name="Shu S."/>
            <person name="Goodstein D."/>
            <person name="Barry K."/>
            <person name="Futrell-Griggs M."/>
            <person name="Abernathy B."/>
            <person name="Du J."/>
            <person name="Tian Z."/>
            <person name="Zhu L."/>
            <person name="Gill N."/>
            <person name="Joshi T."/>
            <person name="Libault M."/>
            <person name="Sethuraman A."/>
            <person name="Zhang X."/>
            <person name="Shinozaki K."/>
            <person name="Nguyen H."/>
            <person name="Wing R."/>
            <person name="Cregan P."/>
            <person name="Specht J."/>
            <person name="Grimwood J."/>
            <person name="Rokhsar D."/>
            <person name="Stacey G."/>
            <person name="Shoemaker R."/>
            <person name="Jackson S."/>
        </authorList>
    </citation>
    <scope>NUCLEOTIDE SEQUENCE</scope>
    <source>
        <tissue evidence="2">Callus</tissue>
    </source>
</reference>
<dbReference type="ExpressionAtlas" id="A0A0R0F5B4">
    <property type="expression patterns" value="baseline and differential"/>
</dbReference>
<evidence type="ECO:0000313" key="4">
    <source>
        <dbReference type="Proteomes" id="UP000008827"/>
    </source>
</evidence>
<keyword evidence="4" id="KW-1185">Reference proteome</keyword>
<dbReference type="Proteomes" id="UP000008827">
    <property type="component" value="Chromosome 18"/>
</dbReference>
<evidence type="ECO:0000313" key="2">
    <source>
        <dbReference type="EMBL" id="KRH01537.1"/>
    </source>
</evidence>
<dbReference type="AlphaFoldDB" id="A0A0R0F5B4"/>
<proteinExistence type="predicted"/>
<protein>
    <recommendedName>
        <fullName evidence="5">CRIB domain-containing protein</fullName>
    </recommendedName>
</protein>
<feature type="compositionally biased region" description="Basic and acidic residues" evidence="1">
    <location>
        <begin position="29"/>
        <end position="45"/>
    </location>
</feature>
<evidence type="ECO:0000256" key="1">
    <source>
        <dbReference type="SAM" id="MobiDB-lite"/>
    </source>
</evidence>
<dbReference type="PANTHER" id="PTHR46931">
    <property type="entry name" value="CRIB DOMAIN-CONTAINING PROTEIN RIC2"/>
    <property type="match status" value="1"/>
</dbReference>
<organism evidence="2">
    <name type="scientific">Glycine max</name>
    <name type="common">Soybean</name>
    <name type="synonym">Glycine hispida</name>
    <dbReference type="NCBI Taxonomy" id="3847"/>
    <lineage>
        <taxon>Eukaryota</taxon>
        <taxon>Viridiplantae</taxon>
        <taxon>Streptophyta</taxon>
        <taxon>Embryophyta</taxon>
        <taxon>Tracheophyta</taxon>
        <taxon>Spermatophyta</taxon>
        <taxon>Magnoliopsida</taxon>
        <taxon>eudicotyledons</taxon>
        <taxon>Gunneridae</taxon>
        <taxon>Pentapetalae</taxon>
        <taxon>rosids</taxon>
        <taxon>fabids</taxon>
        <taxon>Fabales</taxon>
        <taxon>Fabaceae</taxon>
        <taxon>Papilionoideae</taxon>
        <taxon>50 kb inversion clade</taxon>
        <taxon>NPAAA clade</taxon>
        <taxon>indigoferoid/millettioid clade</taxon>
        <taxon>Phaseoleae</taxon>
        <taxon>Glycine</taxon>
        <taxon>Glycine subgen. Soja</taxon>
    </lineage>
</organism>
<accession>A0A0R0F5B4</accession>
<evidence type="ECO:0008006" key="5">
    <source>
        <dbReference type="Google" id="ProtNLM"/>
    </source>
</evidence>
<reference evidence="3" key="2">
    <citation type="submission" date="2018-02" db="UniProtKB">
        <authorList>
            <consortium name="EnsemblPlants"/>
        </authorList>
    </citation>
    <scope>IDENTIFICATION</scope>
    <source>
        <strain evidence="3">Williams 82</strain>
    </source>
</reference>
<dbReference type="Gramene" id="KRH01537">
    <property type="protein sequence ID" value="KRH01537"/>
    <property type="gene ID" value="GLYMA_18G283500"/>
</dbReference>
<sequence>MRNRIERLVVPWSFSCASHSSVKLGAPKGPKEDSKGTIVSRRQEGQDRSFIRTQMKRGKPSGFLVLPKPNVATGIQRIIKGIKNLSQLFDVKHVTHIGIDGSTTITNNVKGWDNLKAPELLSLSPISFKQFELAMASQAQYPLINDLNSSKRG</sequence>
<feature type="region of interest" description="Disordered" evidence="1">
    <location>
        <begin position="23"/>
        <end position="45"/>
    </location>
</feature>
<name>A0A0R0F5B4_SOYBN</name>
<dbReference type="PANTHER" id="PTHR46931:SF14">
    <property type="entry name" value="CRIB DOMAIN-CONTAINING PROTEIN RIC2"/>
    <property type="match status" value="1"/>
</dbReference>
<dbReference type="EnsemblPlants" id="KRH01537">
    <property type="protein sequence ID" value="KRH01537"/>
    <property type="gene ID" value="GLYMA_18G283500"/>
</dbReference>
<dbReference type="InterPro" id="IPR044509">
    <property type="entry name" value="RIC2/4"/>
</dbReference>
<reference evidence="2 3" key="1">
    <citation type="journal article" date="2010" name="Nature">
        <title>Genome sequence of the palaeopolyploid soybean.</title>
        <authorList>
            <person name="Schmutz J."/>
            <person name="Cannon S.B."/>
            <person name="Schlueter J."/>
            <person name="Ma J."/>
            <person name="Mitros T."/>
            <person name="Nelson W."/>
            <person name="Hyten D.L."/>
            <person name="Song Q."/>
            <person name="Thelen J.J."/>
            <person name="Cheng J."/>
            <person name="Xu D."/>
            <person name="Hellsten U."/>
            <person name="May G.D."/>
            <person name="Yu Y."/>
            <person name="Sakurai T."/>
            <person name="Umezawa T."/>
            <person name="Bhattacharyya M.K."/>
            <person name="Sandhu D."/>
            <person name="Valliyodan B."/>
            <person name="Lindquist E."/>
            <person name="Peto M."/>
            <person name="Grant D."/>
            <person name="Shu S."/>
            <person name="Goodstein D."/>
            <person name="Barry K."/>
            <person name="Futrell-Griggs M."/>
            <person name="Abernathy B."/>
            <person name="Du J."/>
            <person name="Tian Z."/>
            <person name="Zhu L."/>
            <person name="Gill N."/>
            <person name="Joshi T."/>
            <person name="Libault M."/>
            <person name="Sethuraman A."/>
            <person name="Zhang X.-C."/>
            <person name="Shinozaki K."/>
            <person name="Nguyen H.T."/>
            <person name="Wing R.A."/>
            <person name="Cregan P."/>
            <person name="Specht J."/>
            <person name="Grimwood J."/>
            <person name="Rokhsar D."/>
            <person name="Stacey G."/>
            <person name="Shoemaker R.C."/>
            <person name="Jackson S.A."/>
        </authorList>
    </citation>
    <scope>NUCLEOTIDE SEQUENCE [LARGE SCALE GENOMIC DNA]</scope>
    <source>
        <strain evidence="3">cv. Williams 82</strain>
        <tissue evidence="2">Callus</tissue>
    </source>
</reference>
<dbReference type="EMBL" id="CM000851">
    <property type="protein sequence ID" value="KRH01537.1"/>
    <property type="molecule type" value="Genomic_DNA"/>
</dbReference>
<gene>
    <name evidence="3" type="primary">LOC100812141</name>
    <name evidence="2" type="ORF">GLYMA_18G283500</name>
</gene>
<evidence type="ECO:0000313" key="3">
    <source>
        <dbReference type="EnsemblPlants" id="KRH01537"/>
    </source>
</evidence>